<name>A0A914B8Y4_PATMI</name>
<dbReference type="SUPFAM" id="SSF48403">
    <property type="entry name" value="Ankyrin repeat"/>
    <property type="match status" value="5"/>
</dbReference>
<feature type="region of interest" description="Disordered" evidence="11">
    <location>
        <begin position="2167"/>
        <end position="2187"/>
    </location>
</feature>
<evidence type="ECO:0000256" key="6">
    <source>
        <dbReference type="ARBA" id="ARBA00023027"/>
    </source>
</evidence>
<comment type="subcellular location">
    <subcellularLocation>
        <location evidence="1">Nucleus</location>
    </subcellularLocation>
</comment>
<feature type="compositionally biased region" description="Low complexity" evidence="11">
    <location>
        <begin position="1250"/>
        <end position="1267"/>
    </location>
</feature>
<dbReference type="OMA" id="NCNEDMA"/>
<dbReference type="Gene3D" id="1.20.142.10">
    <property type="entry name" value="Poly(ADP-ribose) polymerase, regulatory domain"/>
    <property type="match status" value="1"/>
</dbReference>
<dbReference type="GO" id="GO:0003950">
    <property type="term" value="F:NAD+ poly-ADP-ribosyltransferase activity"/>
    <property type="evidence" value="ECO:0007669"/>
    <property type="project" value="UniProtKB-UniRule"/>
</dbReference>
<keyword evidence="3 10" id="KW-0808">Transferase</keyword>
<dbReference type="InterPro" id="IPR012317">
    <property type="entry name" value="Poly(ADP-ribose)pol_cat_dom"/>
</dbReference>
<feature type="compositionally biased region" description="Low complexity" evidence="11">
    <location>
        <begin position="97"/>
        <end position="111"/>
    </location>
</feature>
<dbReference type="PANTHER" id="PTHR24173:SF74">
    <property type="entry name" value="ANKYRIN REPEAT DOMAIN-CONTAINING PROTEIN 16"/>
    <property type="match status" value="1"/>
</dbReference>
<dbReference type="CDD" id="cd07997">
    <property type="entry name" value="WGR_PARP"/>
    <property type="match status" value="1"/>
</dbReference>
<dbReference type="PROSITE" id="PS51059">
    <property type="entry name" value="PARP_CATALYTIC"/>
    <property type="match status" value="1"/>
</dbReference>
<evidence type="ECO:0000259" key="12">
    <source>
        <dbReference type="PROSITE" id="PS51059"/>
    </source>
</evidence>
<proteinExistence type="predicted"/>
<dbReference type="InterPro" id="IPR036616">
    <property type="entry name" value="Poly(ADP-ribose)pol_reg_dom_sf"/>
</dbReference>
<evidence type="ECO:0000256" key="1">
    <source>
        <dbReference type="ARBA" id="ARBA00004123"/>
    </source>
</evidence>
<evidence type="ECO:0000259" key="14">
    <source>
        <dbReference type="PROSITE" id="PS51977"/>
    </source>
</evidence>
<evidence type="ECO:0000256" key="5">
    <source>
        <dbReference type="ARBA" id="ARBA00022737"/>
    </source>
</evidence>
<evidence type="ECO:0000256" key="8">
    <source>
        <dbReference type="ARBA" id="ARBA00023242"/>
    </source>
</evidence>
<dbReference type="SMART" id="SM00773">
    <property type="entry name" value="WGR"/>
    <property type="match status" value="1"/>
</dbReference>
<feature type="repeat" description="ANK" evidence="9">
    <location>
        <begin position="975"/>
        <end position="1007"/>
    </location>
</feature>
<feature type="compositionally biased region" description="Basic residues" evidence="11">
    <location>
        <begin position="185"/>
        <end position="194"/>
    </location>
</feature>
<evidence type="ECO:0000313" key="15">
    <source>
        <dbReference type="EnsemblMetazoa" id="XP_038072454.1"/>
    </source>
</evidence>
<dbReference type="InterPro" id="IPR036930">
    <property type="entry name" value="WGR_dom_sf"/>
</dbReference>
<keyword evidence="8" id="KW-0539">Nucleus</keyword>
<accession>A0A914B8Y4</accession>
<feature type="repeat" description="ANK" evidence="9">
    <location>
        <begin position="626"/>
        <end position="658"/>
    </location>
</feature>
<feature type="compositionally biased region" description="Basic residues" evidence="11">
    <location>
        <begin position="123"/>
        <end position="138"/>
    </location>
</feature>
<dbReference type="GeneID" id="119740989"/>
<feature type="repeat" description="ANK" evidence="9">
    <location>
        <begin position="1207"/>
        <end position="1239"/>
    </location>
</feature>
<dbReference type="InterPro" id="IPR008893">
    <property type="entry name" value="WGR_domain"/>
</dbReference>
<feature type="compositionally biased region" description="Polar residues" evidence="11">
    <location>
        <begin position="24"/>
        <end position="41"/>
    </location>
</feature>
<dbReference type="InterPro" id="IPR002110">
    <property type="entry name" value="Ankyrin_rpt"/>
</dbReference>
<evidence type="ECO:0000256" key="4">
    <source>
        <dbReference type="ARBA" id="ARBA00022695"/>
    </source>
</evidence>
<dbReference type="SUPFAM" id="SSF142921">
    <property type="entry name" value="WGR domain-like"/>
    <property type="match status" value="1"/>
</dbReference>
<dbReference type="RefSeq" id="XP_038072454.1">
    <property type="nucleotide sequence ID" value="XM_038216526.1"/>
</dbReference>
<dbReference type="Gene3D" id="1.25.40.20">
    <property type="entry name" value="Ankyrin repeat-containing domain"/>
    <property type="match status" value="9"/>
</dbReference>
<feature type="region of interest" description="Disordered" evidence="11">
    <location>
        <begin position="1246"/>
        <end position="1268"/>
    </location>
</feature>
<evidence type="ECO:0000256" key="3">
    <source>
        <dbReference type="ARBA" id="ARBA00022679"/>
    </source>
</evidence>
<feature type="compositionally biased region" description="Low complexity" evidence="11">
    <location>
        <begin position="139"/>
        <end position="151"/>
    </location>
</feature>
<dbReference type="OrthoDB" id="2017365at2759"/>
<protein>
    <recommendedName>
        <fullName evidence="10">Poly [ADP-ribose] polymerase</fullName>
        <shortName evidence="10">PARP</shortName>
        <ecNumber evidence="10">2.4.2.-</ecNumber>
    </recommendedName>
</protein>
<feature type="domain" description="PARP alpha-helical" evidence="13">
    <location>
        <begin position="1885"/>
        <end position="2014"/>
    </location>
</feature>
<dbReference type="Pfam" id="PF00023">
    <property type="entry name" value="Ank"/>
    <property type="match status" value="1"/>
</dbReference>
<evidence type="ECO:0000256" key="7">
    <source>
        <dbReference type="ARBA" id="ARBA00023043"/>
    </source>
</evidence>
<evidence type="ECO:0000259" key="13">
    <source>
        <dbReference type="PROSITE" id="PS51060"/>
    </source>
</evidence>
<evidence type="ECO:0000256" key="9">
    <source>
        <dbReference type="PROSITE-ProRule" id="PRU00023"/>
    </source>
</evidence>
<keyword evidence="6 10" id="KW-0520">NAD</keyword>
<sequence length="2236" mass="247985">MMMANRGGGDRRDKSRKAVKRSSPGESKGQTSPTKTSPKRQLSQREAKLPKASPTARKKPRATSPKKTPARATTRQPKKSVVVTKVKKKLNHDKKPVGVTKAKGKATTSTAKGKRQIRDSKGTSKKKVLGAKGAKKKGTTAVKTRVATTAKGRMKKRATVAKPKGATIAKGGKKKGKAVKETGSKMKKLPRHPNSKLIPNLKIQVVDKDPLFEVKTEKRIPKVSDYVDCKQAIRAVLTKDSDLLKKLINNTKEIPSLFVPRSVCLQDDALDYAVKTGNIDAIKLLYEERFCNTKSRKSMSQALMDHQRTGRYNYRTFGHAVRRINIGRKSREGNNAFTKDIEQYENIDEMLRWEKHMTFGLSPQVLNLLMRLFPGHEDESEFADNIDLAVMAGHHQLAGGLIKKFGGGYGFNKLHEEVLLAGKPEELSPFRAVSVRKKPYANGKITPLHCAAINPNPKILDKLLSIAPGPFVLDKVGFLPIHYAAACEGSGPLELLLKRGSKADELQPKTMVTPLMIAAKYGRVQNIETLIENIKSVAASLDENSVKMALEQKTNKGHFAIHYAAEGGHVDCVLSLVKHGASVEAMESALNNKITPLMIASERGYFRLAKVLIEKLGAEIEKKDKIKRTSLMLACINGHYPVATLLLRKGANPNAKDSSGNSPVHYAAAYGWWHCLKLLLKAGGDPNILTDWKVPPLGLAYLKGHLGCADLLLKEPGVDVNFRDDNGATLLLTTCDKPLSQSTVDLLKYLITKGADVHAVDINGKNALHFVAIGNQQSAQLRAQPNPLQLALKVVALKVVALLIGKGCDPAHKDNEGKTPISIALQNGHFEYVKAFLVNDAVVPLDADKTGDNPLHHIAKNCSQSRVSIIKLLAGMAKAVKLEEAVKMKDRQGCTPFLRCIVDNRGNFTTDHVVATLEALADISDIDARVDGGSDTAPNDHAGSCALHFLAAQPPGRVWTKVIGMKPALDVLNADGKTPLIMAIDAKQTQNVHTLLSEGADPNSSDEFEHFSLLRAVCNDLPAVIPDLIAKGANIHGSLFKNKQPGIMHYIPAYIKNLDAKLRTAKELVAAGASLSAVDDENRTVLHNAFNAIESHVTTEFLEFLLDHKLDVFAVDNFGRLPVHYAIYKYNSFGENSPLRGGQFNNESHLDPIETVSLLASAMEGKKLNIQDKYGRTPMHYAAYRGAMISAMHIAGRINDIDVEDQDGHTPLSLAILNRQESMVIWLIQRGANINREVKLVGLESSANDQSVEPTQSSSSSPSSEEPQYWKWKALETPDAPDPQAQTSFFQAVVYEEWQGAVYVLMDCIANCGISYADAIRAVLAQQKFQLANEMIRKLRNPRNLLTTNDKGQNLLHLLAIHAEGGSHLQRQIAITLLHNGVKLFVTDYKGCTPLHYAAVNMNAVVCSAFAEEDPIGFKSCITCADNRGRVPVASLFWSLSYNSTKEIVELIRKHNGSLDVCTAFPNVSLLSMKQQLRLESLQDWYHNLPEEKTIDVTPLILMVLMNNFAGCQLLLKNGANPNATDRNGVTPLMHAVLQNEIAVVSVLMNKNYAEPLIPGIKRTSAAVQQVSPWISNIWKQKKSGSCSRQATFTIDEGYELEGSPEQCKFPKCKKTSSINLNAVDSQGRTAVHYLMKTCDYGTYENVEMLELLAGVGAKLSERDHQGKTPLDYSMETGSQKMAAALQKLIRVKPHKKVRPKPASPEWSDGIDFPSPKPNVDNDAKAMVEILEAERSKTIQDEDLKPTVDKHSDMADAGVVLMDEEQNIGYDIIMTIVEVQYGRYGLNNFYRMQLIHQLGKDMIVLFTRWGRIGDDGQFQKTPLPKEDAISEFKKIFKAKSGNDWENVKSFEKKPKKYMLVEIDPWRAKRNEAIKEFQFDLESSVPSELPKSVQNVMHEMTKPQALKMALGETGVDASIMNFSHMSREVLQKAIDILDKLGEVIKKSSESKGEEATYLASCEKMYELSNEYYCVIPHENFAHDVMRPIVRATEVEEHKNKLYSLLELEMVNRILLGATYRKHEINPLDYIYRALDCKVKLMDKDDEETQHILQYIHQSSARSPPNVVAIFRLSRDGEEERLKSCKLDNHKLLWHGSSVVNLLSILKKGLQINPVEAQRSGQRFGEGIYTSDAFAKSIAYCRRWEQNQPSHFMLLCEVALGKMAKGRISDEEKRHSNSTYAPGGTRTNGKREVCLPSGASLPLGMLHSNHMYCHLSDYSEYVAYTEEQVCLRYLVHVV</sequence>
<dbReference type="InterPro" id="IPR004102">
    <property type="entry name" value="Poly(ADP-ribose)pol_reg_dom"/>
</dbReference>
<evidence type="ECO:0000313" key="16">
    <source>
        <dbReference type="Proteomes" id="UP000887568"/>
    </source>
</evidence>
<organism evidence="15 16">
    <name type="scientific">Patiria miniata</name>
    <name type="common">Bat star</name>
    <name type="synonym">Asterina miniata</name>
    <dbReference type="NCBI Taxonomy" id="46514"/>
    <lineage>
        <taxon>Eukaryota</taxon>
        <taxon>Metazoa</taxon>
        <taxon>Echinodermata</taxon>
        <taxon>Eleutherozoa</taxon>
        <taxon>Asterozoa</taxon>
        <taxon>Asteroidea</taxon>
        <taxon>Valvatacea</taxon>
        <taxon>Valvatida</taxon>
        <taxon>Asterinidae</taxon>
        <taxon>Patiria</taxon>
    </lineage>
</organism>
<dbReference type="Pfam" id="PF00644">
    <property type="entry name" value="PARP"/>
    <property type="match status" value="1"/>
</dbReference>
<feature type="domain" description="PARP catalytic" evidence="12">
    <location>
        <begin position="2024"/>
        <end position="2236"/>
    </location>
</feature>
<feature type="repeat" description="ANK" evidence="9">
    <location>
        <begin position="659"/>
        <end position="691"/>
    </location>
</feature>
<keyword evidence="5" id="KW-0677">Repeat</keyword>
<dbReference type="PROSITE" id="PS50297">
    <property type="entry name" value="ANK_REP_REGION"/>
    <property type="match status" value="5"/>
</dbReference>
<dbReference type="Pfam" id="PF05406">
    <property type="entry name" value="WGR"/>
    <property type="match status" value="1"/>
</dbReference>
<dbReference type="Gene3D" id="3.90.228.10">
    <property type="match status" value="1"/>
</dbReference>
<evidence type="ECO:0000256" key="11">
    <source>
        <dbReference type="SAM" id="MobiDB-lite"/>
    </source>
</evidence>
<dbReference type="EC" id="2.4.2.-" evidence="10"/>
<keyword evidence="16" id="KW-1185">Reference proteome</keyword>
<dbReference type="PANTHER" id="PTHR24173">
    <property type="entry name" value="ANKYRIN REPEAT CONTAINING"/>
    <property type="match status" value="1"/>
</dbReference>
<keyword evidence="2 10" id="KW-0328">Glycosyltransferase</keyword>
<dbReference type="PROSITE" id="PS51060">
    <property type="entry name" value="PARP_ALPHA_HD"/>
    <property type="match status" value="1"/>
</dbReference>
<dbReference type="SMART" id="SM00248">
    <property type="entry name" value="ANK"/>
    <property type="match status" value="24"/>
</dbReference>
<feature type="domain" description="WGR" evidence="14">
    <location>
        <begin position="1757"/>
        <end position="1857"/>
    </location>
</feature>
<dbReference type="EnsemblMetazoa" id="XM_038216526.1">
    <property type="protein sequence ID" value="XP_038072454.1"/>
    <property type="gene ID" value="LOC119740989"/>
</dbReference>
<dbReference type="CDD" id="cd01437">
    <property type="entry name" value="parp_like"/>
    <property type="match status" value="1"/>
</dbReference>
<dbReference type="PROSITE" id="PS50088">
    <property type="entry name" value="ANK_REPEAT"/>
    <property type="match status" value="5"/>
</dbReference>
<evidence type="ECO:0000256" key="2">
    <source>
        <dbReference type="ARBA" id="ARBA00022676"/>
    </source>
</evidence>
<reference evidence="15" key="1">
    <citation type="submission" date="2022-11" db="UniProtKB">
        <authorList>
            <consortium name="EnsemblMetazoa"/>
        </authorList>
    </citation>
    <scope>IDENTIFICATION</scope>
</reference>
<dbReference type="SUPFAM" id="SSF56399">
    <property type="entry name" value="ADP-ribosylation"/>
    <property type="match status" value="1"/>
</dbReference>
<feature type="compositionally biased region" description="Low complexity" evidence="11">
    <location>
        <begin position="161"/>
        <end position="170"/>
    </location>
</feature>
<keyword evidence="4" id="KW-0548">Nucleotidyltransferase</keyword>
<dbReference type="Pfam" id="PF12796">
    <property type="entry name" value="Ank_2"/>
    <property type="match status" value="6"/>
</dbReference>
<feature type="region of interest" description="Disordered" evidence="11">
    <location>
        <begin position="1"/>
        <end position="195"/>
    </location>
</feature>
<dbReference type="Proteomes" id="UP000887568">
    <property type="component" value="Unplaced"/>
</dbReference>
<feature type="repeat" description="ANK" evidence="9">
    <location>
        <begin position="556"/>
        <end position="588"/>
    </location>
</feature>
<keyword evidence="7 9" id="KW-0040">ANK repeat</keyword>
<dbReference type="GO" id="GO:0016779">
    <property type="term" value="F:nucleotidyltransferase activity"/>
    <property type="evidence" value="ECO:0007669"/>
    <property type="project" value="UniProtKB-KW"/>
</dbReference>
<feature type="region of interest" description="Disordered" evidence="11">
    <location>
        <begin position="1695"/>
        <end position="1718"/>
    </location>
</feature>
<evidence type="ECO:0000256" key="10">
    <source>
        <dbReference type="RuleBase" id="RU362114"/>
    </source>
</evidence>
<dbReference type="GO" id="GO:0005634">
    <property type="term" value="C:nucleus"/>
    <property type="evidence" value="ECO:0007669"/>
    <property type="project" value="UniProtKB-SubCell"/>
</dbReference>
<dbReference type="Pfam" id="PF02877">
    <property type="entry name" value="PARP_reg"/>
    <property type="match status" value="1"/>
</dbReference>
<dbReference type="PROSITE" id="PS51977">
    <property type="entry name" value="WGR"/>
    <property type="match status" value="1"/>
</dbReference>
<dbReference type="InterPro" id="IPR036770">
    <property type="entry name" value="Ankyrin_rpt-contain_sf"/>
</dbReference>
<dbReference type="SUPFAM" id="SSF47587">
    <property type="entry name" value="Domain of poly(ADP-ribose) polymerase"/>
    <property type="match status" value="1"/>
</dbReference>